<organism evidence="1 2">
    <name type="scientific">Kickxella alabastrina</name>
    <dbReference type="NCBI Taxonomy" id="61397"/>
    <lineage>
        <taxon>Eukaryota</taxon>
        <taxon>Fungi</taxon>
        <taxon>Fungi incertae sedis</taxon>
        <taxon>Zoopagomycota</taxon>
        <taxon>Kickxellomycotina</taxon>
        <taxon>Kickxellomycetes</taxon>
        <taxon>Kickxellales</taxon>
        <taxon>Kickxellaceae</taxon>
        <taxon>Kickxella</taxon>
    </lineage>
</organism>
<keyword evidence="2" id="KW-1185">Reference proteome</keyword>
<protein>
    <submittedName>
        <fullName evidence="1">Uncharacterized protein</fullName>
    </submittedName>
</protein>
<proteinExistence type="predicted"/>
<reference evidence="1" key="1">
    <citation type="submission" date="2022-07" db="EMBL/GenBank/DDBJ databases">
        <title>Phylogenomic reconstructions and comparative analyses of Kickxellomycotina fungi.</title>
        <authorList>
            <person name="Reynolds N.K."/>
            <person name="Stajich J.E."/>
            <person name="Barry K."/>
            <person name="Grigoriev I.V."/>
            <person name="Crous P."/>
            <person name="Smith M.E."/>
        </authorList>
    </citation>
    <scope>NUCLEOTIDE SEQUENCE</scope>
    <source>
        <strain evidence="1">Benny 63K</strain>
    </source>
</reference>
<evidence type="ECO:0000313" key="2">
    <source>
        <dbReference type="Proteomes" id="UP001150581"/>
    </source>
</evidence>
<dbReference type="EMBL" id="JANBPG010000214">
    <property type="protein sequence ID" value="KAJ1898727.1"/>
    <property type="molecule type" value="Genomic_DNA"/>
</dbReference>
<accession>A0ACC1IQ28</accession>
<comment type="caution">
    <text evidence="1">The sequence shown here is derived from an EMBL/GenBank/DDBJ whole genome shotgun (WGS) entry which is preliminary data.</text>
</comment>
<sequence>MTCDKSNIGNPFFEVALYKYYHIGILILGVGSLSQSHSPLSHTGHNISSDSKPRYYQPLLAPRNYKLRENDFLFYISTEDDYTFNDMDDDNREALRTKIVPRAMQYTDADGLNFGANPLLSMPNPSVFPNAVPARLLCTAARFRNPRLLTTSLVQCNRTRLSLEGDKFTWCRRTCTATL</sequence>
<gene>
    <name evidence="1" type="ORF">LPJ66_002568</name>
</gene>
<name>A0ACC1IQ28_9FUNG</name>
<dbReference type="Proteomes" id="UP001150581">
    <property type="component" value="Unassembled WGS sequence"/>
</dbReference>
<evidence type="ECO:0000313" key="1">
    <source>
        <dbReference type="EMBL" id="KAJ1898727.1"/>
    </source>
</evidence>